<sequence>MGLSEFGIPKKDPCFCVSFHLGPCNGCYEHHGTSAGELRLGMRWSPEYSFSGEDIVAGEGQGEDKEGLGRF</sequence>
<name>A0A5N6R1C9_9ROSI</name>
<keyword evidence="2" id="KW-1185">Reference proteome</keyword>
<proteinExistence type="predicted"/>
<gene>
    <name evidence="1" type="ORF">FH972_008216</name>
</gene>
<dbReference type="Proteomes" id="UP000327013">
    <property type="component" value="Chromosome 3"/>
</dbReference>
<dbReference type="AlphaFoldDB" id="A0A5N6R1C9"/>
<dbReference type="EMBL" id="CM017323">
    <property type="protein sequence ID" value="KAE8022414.1"/>
    <property type="molecule type" value="Genomic_DNA"/>
</dbReference>
<organism evidence="1 2">
    <name type="scientific">Carpinus fangiana</name>
    <dbReference type="NCBI Taxonomy" id="176857"/>
    <lineage>
        <taxon>Eukaryota</taxon>
        <taxon>Viridiplantae</taxon>
        <taxon>Streptophyta</taxon>
        <taxon>Embryophyta</taxon>
        <taxon>Tracheophyta</taxon>
        <taxon>Spermatophyta</taxon>
        <taxon>Magnoliopsida</taxon>
        <taxon>eudicotyledons</taxon>
        <taxon>Gunneridae</taxon>
        <taxon>Pentapetalae</taxon>
        <taxon>rosids</taxon>
        <taxon>fabids</taxon>
        <taxon>Fagales</taxon>
        <taxon>Betulaceae</taxon>
        <taxon>Carpinus</taxon>
    </lineage>
</organism>
<evidence type="ECO:0000313" key="1">
    <source>
        <dbReference type="EMBL" id="KAE8022414.1"/>
    </source>
</evidence>
<accession>A0A5N6R1C9</accession>
<reference evidence="1 2" key="1">
    <citation type="submission" date="2019-06" db="EMBL/GenBank/DDBJ databases">
        <title>A chromosomal-level reference genome of Carpinus fangiana (Coryloideae, Betulaceae).</title>
        <authorList>
            <person name="Yang X."/>
            <person name="Wang Z."/>
            <person name="Zhang L."/>
            <person name="Hao G."/>
            <person name="Liu J."/>
            <person name="Yang Y."/>
        </authorList>
    </citation>
    <scope>NUCLEOTIDE SEQUENCE [LARGE SCALE GENOMIC DNA]</scope>
    <source>
        <strain evidence="1">Cfa_2016G</strain>
        <tissue evidence="1">Leaf</tissue>
    </source>
</reference>
<protein>
    <submittedName>
        <fullName evidence="1">Uncharacterized protein</fullName>
    </submittedName>
</protein>
<evidence type="ECO:0000313" key="2">
    <source>
        <dbReference type="Proteomes" id="UP000327013"/>
    </source>
</evidence>